<gene>
    <name evidence="3" type="ORF">MKY91_02735</name>
</gene>
<dbReference type="InterPro" id="IPR036650">
    <property type="entry name" value="CAT_RNA-bd_dom_sf"/>
</dbReference>
<feature type="domain" description="PRD" evidence="2">
    <location>
        <begin position="171"/>
        <end position="280"/>
    </location>
</feature>
<dbReference type="InterPro" id="IPR036634">
    <property type="entry name" value="PRD_sf"/>
</dbReference>
<dbReference type="InterPro" id="IPR050661">
    <property type="entry name" value="BglG_antiterminators"/>
</dbReference>
<dbReference type="InterPro" id="IPR011608">
    <property type="entry name" value="PRD"/>
</dbReference>
<name>A0ABU9VDV1_9BACI</name>
<dbReference type="Pfam" id="PF03123">
    <property type="entry name" value="CAT_RBD"/>
    <property type="match status" value="1"/>
</dbReference>
<dbReference type="EMBL" id="JBCITK010000001">
    <property type="protein sequence ID" value="MEN0642079.1"/>
    <property type="molecule type" value="Genomic_DNA"/>
</dbReference>
<evidence type="ECO:0000313" key="3">
    <source>
        <dbReference type="EMBL" id="MEN0642079.1"/>
    </source>
</evidence>
<protein>
    <submittedName>
        <fullName evidence="3">PRD domain-containing protein</fullName>
    </submittedName>
</protein>
<feature type="domain" description="PRD" evidence="2">
    <location>
        <begin position="65"/>
        <end position="170"/>
    </location>
</feature>
<organism evidence="3 4">
    <name type="scientific">Alkalicoccobacillus gibsonii</name>
    <dbReference type="NCBI Taxonomy" id="79881"/>
    <lineage>
        <taxon>Bacteria</taxon>
        <taxon>Bacillati</taxon>
        <taxon>Bacillota</taxon>
        <taxon>Bacilli</taxon>
        <taxon>Bacillales</taxon>
        <taxon>Bacillaceae</taxon>
        <taxon>Alkalicoccobacillus</taxon>
    </lineage>
</organism>
<reference evidence="3 4" key="1">
    <citation type="submission" date="2024-03" db="EMBL/GenBank/DDBJ databases">
        <title>Bacilli Hybrid Assemblies.</title>
        <authorList>
            <person name="Kovac J."/>
        </authorList>
    </citation>
    <scope>NUCLEOTIDE SEQUENCE [LARGE SCALE GENOMIC DNA]</scope>
    <source>
        <strain evidence="3 4">FSL R7-0666</strain>
    </source>
</reference>
<dbReference type="Proteomes" id="UP001418796">
    <property type="component" value="Unassembled WGS sequence"/>
</dbReference>
<evidence type="ECO:0000256" key="1">
    <source>
        <dbReference type="ARBA" id="ARBA00022737"/>
    </source>
</evidence>
<dbReference type="Pfam" id="PF00874">
    <property type="entry name" value="PRD"/>
    <property type="match status" value="2"/>
</dbReference>
<sequence length="281" mass="32896">MKIRKVINHNMVSAITEQGQEVIAMGKGIGFQKKANDSIPKHKVEKIFRLEDQKLYHKFVKLVDEVPGDIVHLTDDFISLAKRTLKKELNESLYITLPDHINQALIRIKKGHTIKNALLWDIKKLYKEEFEVSMKALTMVKDRLQIELPEDEAGFITFHLVNAELNDKVKNVMSITKLMKDILSIVKYHYQVELDENSLNYYRFITHLKFFTQRLVHKEPRSTMNNPLYEVLQTTYPKAFNCVAKIEQHIQTKYDSAMSVDDKVYLIIHIERIVSHEQTTT</sequence>
<evidence type="ECO:0000259" key="2">
    <source>
        <dbReference type="PROSITE" id="PS51372"/>
    </source>
</evidence>
<dbReference type="SMART" id="SM01061">
    <property type="entry name" value="CAT_RBD"/>
    <property type="match status" value="1"/>
</dbReference>
<dbReference type="RefSeq" id="WP_343129237.1">
    <property type="nucleotide sequence ID" value="NZ_JBCITK010000001.1"/>
</dbReference>
<keyword evidence="4" id="KW-1185">Reference proteome</keyword>
<dbReference type="SUPFAM" id="SSF63520">
    <property type="entry name" value="PTS-regulatory domain, PRD"/>
    <property type="match status" value="2"/>
</dbReference>
<dbReference type="PROSITE" id="PS51372">
    <property type="entry name" value="PRD_2"/>
    <property type="match status" value="2"/>
</dbReference>
<evidence type="ECO:0000313" key="4">
    <source>
        <dbReference type="Proteomes" id="UP001418796"/>
    </source>
</evidence>
<keyword evidence="1" id="KW-0677">Repeat</keyword>
<dbReference type="NCBIfam" id="NF046042">
    <property type="entry name" value="LicT"/>
    <property type="match status" value="1"/>
</dbReference>
<dbReference type="Gene3D" id="2.30.24.10">
    <property type="entry name" value="CAT RNA-binding domain"/>
    <property type="match status" value="1"/>
</dbReference>
<dbReference type="PANTHER" id="PTHR30185:SF15">
    <property type="entry name" value="CRYPTIC BETA-GLUCOSIDE BGL OPERON ANTITERMINATOR"/>
    <property type="match status" value="1"/>
</dbReference>
<dbReference type="InterPro" id="IPR004341">
    <property type="entry name" value="CAT_RNA-bd_dom"/>
</dbReference>
<dbReference type="Gene3D" id="1.10.1790.10">
    <property type="entry name" value="PRD domain"/>
    <property type="match status" value="2"/>
</dbReference>
<accession>A0ABU9VDV1</accession>
<comment type="caution">
    <text evidence="3">The sequence shown here is derived from an EMBL/GenBank/DDBJ whole genome shotgun (WGS) entry which is preliminary data.</text>
</comment>
<proteinExistence type="predicted"/>
<dbReference type="SUPFAM" id="SSF50151">
    <property type="entry name" value="SacY-like RNA-binding domain"/>
    <property type="match status" value="1"/>
</dbReference>
<dbReference type="PANTHER" id="PTHR30185">
    <property type="entry name" value="CRYPTIC BETA-GLUCOSIDE BGL OPERON ANTITERMINATOR"/>
    <property type="match status" value="1"/>
</dbReference>